<protein>
    <recommendedName>
        <fullName evidence="6 7">6-phosphogluconolactonase</fullName>
        <shortName evidence="7">6PGL</shortName>
        <ecNumber evidence="5 7">3.1.1.31</ecNumber>
    </recommendedName>
</protein>
<dbReference type="InterPro" id="IPR037171">
    <property type="entry name" value="NagB/RpiA_transferase-like"/>
</dbReference>
<reference evidence="9" key="1">
    <citation type="submission" date="2022-05" db="EMBL/GenBank/DDBJ databases">
        <title>Complete genome sequence of toluene-degrading Gulosibacter sediminis strain ACHW.36C.</title>
        <authorList>
            <person name="Wai A.C."/>
            <person name="Lai G.K."/>
            <person name="Griffin S.D."/>
            <person name="Leung F.C."/>
        </authorList>
    </citation>
    <scope>NUCLEOTIDE SEQUENCE [LARGE SCALE GENOMIC DNA]</scope>
    <source>
        <strain evidence="9">ACHW.36C</strain>
    </source>
</reference>
<name>A0ABY4MTQ8_9MICO</name>
<evidence type="ECO:0000256" key="6">
    <source>
        <dbReference type="ARBA" id="ARBA00020337"/>
    </source>
</evidence>
<accession>A0ABY4MTQ8</accession>
<evidence type="ECO:0000256" key="7">
    <source>
        <dbReference type="RuleBase" id="RU365095"/>
    </source>
</evidence>
<dbReference type="InterPro" id="IPR005900">
    <property type="entry name" value="6-phosphogluconolactonase_DevB"/>
</dbReference>
<gene>
    <name evidence="7 9" type="primary">pgl</name>
    <name evidence="9" type="ORF">M3M28_06545</name>
</gene>
<evidence type="ECO:0000256" key="5">
    <source>
        <dbReference type="ARBA" id="ARBA00013198"/>
    </source>
</evidence>
<comment type="pathway">
    <text evidence="3 7">Carbohydrate degradation; pentose phosphate pathway; D-ribulose 5-phosphate from D-glucose 6-phosphate (oxidative stage): step 2/3.</text>
</comment>
<dbReference type="EMBL" id="CP097160">
    <property type="protein sequence ID" value="UQN13749.1"/>
    <property type="molecule type" value="Genomic_DNA"/>
</dbReference>
<dbReference type="CDD" id="cd01400">
    <property type="entry name" value="6PGL"/>
    <property type="match status" value="1"/>
</dbReference>
<dbReference type="InterPro" id="IPR039104">
    <property type="entry name" value="6PGL"/>
</dbReference>
<dbReference type="GO" id="GO:0017057">
    <property type="term" value="F:6-phosphogluconolactonase activity"/>
    <property type="evidence" value="ECO:0007669"/>
    <property type="project" value="UniProtKB-EC"/>
</dbReference>
<dbReference type="NCBIfam" id="TIGR01198">
    <property type="entry name" value="pgl"/>
    <property type="match status" value="1"/>
</dbReference>
<proteinExistence type="inferred from homology"/>
<sequence>MSTSLPDAELIVGADAAELTKTLASDVIDVLAGAIAEHGAANLAVSGGSLATVVVPAMVELGNARGLDWSHVHVWFVDERFVDRGTDERNATPVVAAMRHAIDFPASQLHIAAARDLGMSLTEAAAEYEQRLIRHVPVRESNGVPSLDLALLGMGPDGHTASLFPGRLPAETSALAVAVDDSPKPPPMRVTLTYRMLDAAARCWVFATGAEKHSALALARTGNASAEESPVSRVRARHEVRVYADAAATRQA</sequence>
<evidence type="ECO:0000259" key="8">
    <source>
        <dbReference type="Pfam" id="PF01182"/>
    </source>
</evidence>
<dbReference type="PANTHER" id="PTHR11054">
    <property type="entry name" value="6-PHOSPHOGLUCONOLACTONASE"/>
    <property type="match status" value="1"/>
</dbReference>
<evidence type="ECO:0000256" key="4">
    <source>
        <dbReference type="ARBA" id="ARBA00010662"/>
    </source>
</evidence>
<evidence type="ECO:0000256" key="1">
    <source>
        <dbReference type="ARBA" id="ARBA00000832"/>
    </source>
</evidence>
<dbReference type="InterPro" id="IPR006148">
    <property type="entry name" value="Glc/Gal-6P_isomerase"/>
</dbReference>
<comment type="function">
    <text evidence="2 7">Hydrolysis of 6-phosphogluconolactone to 6-phosphogluconate.</text>
</comment>
<feature type="domain" description="Glucosamine/galactosamine-6-phosphate isomerase" evidence="8">
    <location>
        <begin position="15"/>
        <end position="239"/>
    </location>
</feature>
<comment type="similarity">
    <text evidence="4 7">Belongs to the glucosamine/galactosamine-6-phosphate isomerase family. 6-phosphogluconolactonase subfamily.</text>
</comment>
<evidence type="ECO:0000313" key="9">
    <source>
        <dbReference type="EMBL" id="UQN13749.1"/>
    </source>
</evidence>
<evidence type="ECO:0000256" key="2">
    <source>
        <dbReference type="ARBA" id="ARBA00002681"/>
    </source>
</evidence>
<dbReference type="PANTHER" id="PTHR11054:SF0">
    <property type="entry name" value="6-PHOSPHOGLUCONOLACTONASE"/>
    <property type="match status" value="1"/>
</dbReference>
<comment type="catalytic activity">
    <reaction evidence="1 7">
        <text>6-phospho-D-glucono-1,5-lactone + H2O = 6-phospho-D-gluconate + H(+)</text>
        <dbReference type="Rhea" id="RHEA:12556"/>
        <dbReference type="ChEBI" id="CHEBI:15377"/>
        <dbReference type="ChEBI" id="CHEBI:15378"/>
        <dbReference type="ChEBI" id="CHEBI:57955"/>
        <dbReference type="ChEBI" id="CHEBI:58759"/>
        <dbReference type="EC" id="3.1.1.31"/>
    </reaction>
</comment>
<dbReference type="SUPFAM" id="SSF100950">
    <property type="entry name" value="NagB/RpiA/CoA transferase-like"/>
    <property type="match status" value="1"/>
</dbReference>
<dbReference type="Pfam" id="PF01182">
    <property type="entry name" value="Glucosamine_iso"/>
    <property type="match status" value="1"/>
</dbReference>
<organism evidence="9">
    <name type="scientific">Gulosibacter sediminis</name>
    <dbReference type="NCBI Taxonomy" id="1729695"/>
    <lineage>
        <taxon>Bacteria</taxon>
        <taxon>Bacillati</taxon>
        <taxon>Actinomycetota</taxon>
        <taxon>Actinomycetes</taxon>
        <taxon>Micrococcales</taxon>
        <taxon>Microbacteriaceae</taxon>
        <taxon>Gulosibacter</taxon>
    </lineage>
</organism>
<evidence type="ECO:0000256" key="3">
    <source>
        <dbReference type="ARBA" id="ARBA00004961"/>
    </source>
</evidence>
<dbReference type="Gene3D" id="3.40.50.1360">
    <property type="match status" value="1"/>
</dbReference>
<keyword evidence="7 9" id="KW-0378">Hydrolase</keyword>
<dbReference type="EC" id="3.1.1.31" evidence="5 7"/>